<evidence type="ECO:0000313" key="12">
    <source>
        <dbReference type="EMBL" id="KEQ87156.1"/>
    </source>
</evidence>
<keyword evidence="7 9" id="KW-0472">Membrane</keyword>
<dbReference type="Gene3D" id="1.20.1560.10">
    <property type="entry name" value="ABC transporter type 1, transmembrane domain"/>
    <property type="match status" value="2"/>
</dbReference>
<evidence type="ECO:0000256" key="9">
    <source>
        <dbReference type="SAM" id="Phobius"/>
    </source>
</evidence>
<dbReference type="Pfam" id="PF00664">
    <property type="entry name" value="ABC_membrane"/>
    <property type="match status" value="2"/>
</dbReference>
<evidence type="ECO:0000256" key="4">
    <source>
        <dbReference type="ARBA" id="ARBA00022741"/>
    </source>
</evidence>
<name>A0A074YJV8_AURPU</name>
<feature type="domain" description="ABC transporter" evidence="10">
    <location>
        <begin position="1165"/>
        <end position="1418"/>
    </location>
</feature>
<evidence type="ECO:0000256" key="5">
    <source>
        <dbReference type="ARBA" id="ARBA00022840"/>
    </source>
</evidence>
<dbReference type="GO" id="GO:0090374">
    <property type="term" value="P:oligopeptide export from mitochondrion"/>
    <property type="evidence" value="ECO:0007669"/>
    <property type="project" value="TreeGrafter"/>
</dbReference>
<dbReference type="GeneID" id="40744076"/>
<dbReference type="PROSITE" id="PS50929">
    <property type="entry name" value="ABC_TM1F"/>
    <property type="match status" value="2"/>
</dbReference>
<sequence length="1449" mass="158578">MPGLPKVVRSRAAKPTKEQNVEADSRLEKDSTFDKPKEDDVQAAPWKALFFFTTKSHLTCLAIALAAALAAGGITPAQSYLLGKAFNAFTNSSSPGAVLNSVSKYATYIAAVGVGSWLVHFVFFTAWLAFGELQANSARERLFLGMLDKEVEWYDMRKNGIGAMIPRLQAQIRDLQLATAQPFGGLISSTADAMACLGLALYTSWKLTLVIVSTAPIITLIVGYLGASMQQYVIKQQEKLTEALKYVGNAINAIETVKCFNGQEHELARYSARLKEAASWYYRVINVNAQQFGFMGFMTLAMFVQGFYYGGVQVDNGEKNTGDVITTFFSAMSAFQAIASILPQMIVLEKGRTAGSTLRAVMAQMEKKSGGPPSHELLKPDKCEGYIEFRNVSFAYPARPDRMAFKDVSLSIPAHATTFIIGKSGSGKSTFGQLLLQFYPAAAGQILFDGLPIDSLDPVWLRSHVTLVEQHSMLFEDTVFQNIAIGTKNRDAVNKQDVNSAAEFALLLAMVNDMPDGFQTMVGAKGGTMSGGQRQRMALARAYLRDTPVLLLDESTSALDQVSRSLMMEAIRRWRGGKTTMIITHDISQILAEDYAMIFEDGKLVQEGYRKDMEQTQDSPFHKFLSSDSSVAPESDVVARHRSLEVVERDAYADSRHQEHIDDPLEAHLSAGENPRYSYLPTLFANRHTKAAFRRAYGFAASPSEFGSPTSPVPPGPTSPTNRVTNLKDCTVLHGSQSSDTVPQIHKEPTLDKKPINRRSIAPELLERFVESTGNLAARARLTSGKSRRRRIPSAGSIPTVSGGTEMQPFSKQKKHDAPTLERQVFSIRAILGTVWPSLDWYMKAVLIVAFVAASINGACTPVFSNILSKLIGTYGKGGKEKHTAVIYTVSILGIAAINGLTSYVMHLLLEYVGQVWINTMRERSLERILDQPRDWFTYEENSVSHVMEGLDRHAEETRNLLGRFASSLYIAFVLSVVALVWALTSQWKLTLIAIALGPYVWFVTKSFSTVSGNWEGKSNDAAEAAGSIFTETFTNIKTVRALTLETHFRQKYFCATKSALQIGFRRSLYAGFFYGLSDSSGVFVMALMLYAGAKLINDGADVAKIVEVFVQLILAITNVSIYLSLIPQISLAKDCASRLLRLSTLPKDSHEHFGNTQITSIGDIELHKLSFAYPSRPEQMVLNDINLLIPAGETTAIVGSSGSGKSTIASLLLNLYTSANEASEANGKIPDIMLSGRDLKHIHTPTLRSLITVVSQTPVLFSATVAENISYGLPPSSPYTDLASVRRAAAAAGIDEFIMSLSQGYETLIGEGGTGLSGGQAQRVAIARALVRRPAVMILDEATSALDVESSNLVRDTIQGLVERDGSGMTVIIITHSKDMMRIAKNIIMLSEGQVVEYGSYERLLLAKGEFFHLLSGGEWAEEPERRDSTGVRGLSGRMDWGKSKVRA</sequence>
<evidence type="ECO:0000259" key="10">
    <source>
        <dbReference type="PROSITE" id="PS50893"/>
    </source>
</evidence>
<dbReference type="FunFam" id="3.40.50.300:FF:000604">
    <property type="entry name" value="ABC transporter B family member 28"/>
    <property type="match status" value="1"/>
</dbReference>
<dbReference type="GO" id="GO:0005524">
    <property type="term" value="F:ATP binding"/>
    <property type="evidence" value="ECO:0007669"/>
    <property type="project" value="UniProtKB-KW"/>
</dbReference>
<dbReference type="PANTHER" id="PTHR43394">
    <property type="entry name" value="ATP-DEPENDENT PERMEASE MDL1, MITOCHONDRIAL"/>
    <property type="match status" value="1"/>
</dbReference>
<dbReference type="InterPro" id="IPR017871">
    <property type="entry name" value="ABC_transporter-like_CS"/>
</dbReference>
<feature type="transmembrane region" description="Helical" evidence="9">
    <location>
        <begin position="1106"/>
        <end position="1126"/>
    </location>
</feature>
<feature type="domain" description="ABC transmembrane type-1" evidence="11">
    <location>
        <begin position="848"/>
        <end position="1129"/>
    </location>
</feature>
<dbReference type="PROSITE" id="PS00211">
    <property type="entry name" value="ABC_TRANSPORTER_1"/>
    <property type="match status" value="2"/>
</dbReference>
<dbReference type="InterPro" id="IPR036640">
    <property type="entry name" value="ABC1_TM_sf"/>
</dbReference>
<feature type="compositionally biased region" description="Polar residues" evidence="8">
    <location>
        <begin position="797"/>
        <end position="811"/>
    </location>
</feature>
<evidence type="ECO:0000256" key="3">
    <source>
        <dbReference type="ARBA" id="ARBA00022692"/>
    </source>
</evidence>
<evidence type="ECO:0000256" key="8">
    <source>
        <dbReference type="SAM" id="MobiDB-lite"/>
    </source>
</evidence>
<feature type="region of interest" description="Disordered" evidence="8">
    <location>
        <begin position="1424"/>
        <end position="1449"/>
    </location>
</feature>
<dbReference type="GO" id="GO:0005743">
    <property type="term" value="C:mitochondrial inner membrane"/>
    <property type="evidence" value="ECO:0007669"/>
    <property type="project" value="TreeGrafter"/>
</dbReference>
<dbReference type="FunFam" id="3.40.50.300:FF:001471">
    <property type="entry name" value="P-loop containing nucleoside triphosphate hydrolase protein"/>
    <property type="match status" value="1"/>
</dbReference>
<keyword evidence="6 9" id="KW-1133">Transmembrane helix</keyword>
<dbReference type="Proteomes" id="UP000030706">
    <property type="component" value="Unassembled WGS sequence"/>
</dbReference>
<dbReference type="Pfam" id="PF00005">
    <property type="entry name" value="ABC_tran"/>
    <property type="match status" value="2"/>
</dbReference>
<gene>
    <name evidence="12" type="ORF">M438DRAFT_292127</name>
</gene>
<feature type="region of interest" description="Disordered" evidence="8">
    <location>
        <begin position="781"/>
        <end position="818"/>
    </location>
</feature>
<feature type="region of interest" description="Disordered" evidence="8">
    <location>
        <begin position="1"/>
        <end position="38"/>
    </location>
</feature>
<feature type="transmembrane region" description="Helical" evidence="9">
    <location>
        <begin position="845"/>
        <end position="864"/>
    </location>
</feature>
<feature type="transmembrane region" description="Helical" evidence="9">
    <location>
        <begin position="183"/>
        <end position="202"/>
    </location>
</feature>
<feature type="transmembrane region" description="Helical" evidence="9">
    <location>
        <begin position="208"/>
        <end position="227"/>
    </location>
</feature>
<keyword evidence="2" id="KW-0813">Transport</keyword>
<dbReference type="SUPFAM" id="SSF90123">
    <property type="entry name" value="ABC transporter transmembrane region"/>
    <property type="match status" value="2"/>
</dbReference>
<feature type="domain" description="ABC transmembrane type-1" evidence="11">
    <location>
        <begin position="62"/>
        <end position="350"/>
    </location>
</feature>
<dbReference type="GO" id="GO:0015421">
    <property type="term" value="F:ABC-type oligopeptide transporter activity"/>
    <property type="evidence" value="ECO:0007669"/>
    <property type="project" value="TreeGrafter"/>
</dbReference>
<dbReference type="InterPro" id="IPR003593">
    <property type="entry name" value="AAA+_ATPase"/>
</dbReference>
<dbReference type="Gene3D" id="3.40.50.300">
    <property type="entry name" value="P-loop containing nucleotide triphosphate hydrolases"/>
    <property type="match status" value="2"/>
</dbReference>
<dbReference type="InterPro" id="IPR003439">
    <property type="entry name" value="ABC_transporter-like_ATP-bd"/>
</dbReference>
<feature type="transmembrane region" description="Helical" evidence="9">
    <location>
        <begin position="105"/>
        <end position="130"/>
    </location>
</feature>
<keyword evidence="4" id="KW-0547">Nucleotide-binding</keyword>
<dbReference type="HOGENOM" id="CLU_000604_17_2_1"/>
<evidence type="ECO:0000259" key="11">
    <source>
        <dbReference type="PROSITE" id="PS50929"/>
    </source>
</evidence>
<feature type="compositionally biased region" description="Basic and acidic residues" evidence="8">
    <location>
        <begin position="15"/>
        <end position="38"/>
    </location>
</feature>
<dbReference type="InterPro" id="IPR027417">
    <property type="entry name" value="P-loop_NTPase"/>
</dbReference>
<feature type="transmembrane region" description="Helical" evidence="9">
    <location>
        <begin position="292"/>
        <end position="312"/>
    </location>
</feature>
<keyword evidence="3 9" id="KW-0812">Transmembrane</keyword>
<evidence type="ECO:0000256" key="1">
    <source>
        <dbReference type="ARBA" id="ARBA00004141"/>
    </source>
</evidence>
<evidence type="ECO:0000256" key="2">
    <source>
        <dbReference type="ARBA" id="ARBA00022448"/>
    </source>
</evidence>
<protein>
    <submittedName>
        <fullName evidence="12">Putative ABC transporter</fullName>
    </submittedName>
</protein>
<dbReference type="PROSITE" id="PS50893">
    <property type="entry name" value="ABC_TRANSPORTER_2"/>
    <property type="match status" value="2"/>
</dbReference>
<organism evidence="12 13">
    <name type="scientific">Aureobasidium pullulans EXF-150</name>
    <dbReference type="NCBI Taxonomy" id="1043002"/>
    <lineage>
        <taxon>Eukaryota</taxon>
        <taxon>Fungi</taxon>
        <taxon>Dikarya</taxon>
        <taxon>Ascomycota</taxon>
        <taxon>Pezizomycotina</taxon>
        <taxon>Dothideomycetes</taxon>
        <taxon>Dothideomycetidae</taxon>
        <taxon>Dothideales</taxon>
        <taxon>Saccotheciaceae</taxon>
        <taxon>Aureobasidium</taxon>
    </lineage>
</organism>
<keyword evidence="13" id="KW-1185">Reference proteome</keyword>
<dbReference type="OrthoDB" id="6500128at2759"/>
<feature type="transmembrane region" description="Helical" evidence="9">
    <location>
        <begin position="58"/>
        <end position="77"/>
    </location>
</feature>
<comment type="subcellular location">
    <subcellularLocation>
        <location evidence="1">Membrane</location>
        <topology evidence="1">Multi-pass membrane protein</topology>
    </subcellularLocation>
</comment>
<dbReference type="EMBL" id="KL584977">
    <property type="protein sequence ID" value="KEQ87156.1"/>
    <property type="molecule type" value="Genomic_DNA"/>
</dbReference>
<dbReference type="InterPro" id="IPR039421">
    <property type="entry name" value="Type_1_exporter"/>
</dbReference>
<dbReference type="GO" id="GO:0016887">
    <property type="term" value="F:ATP hydrolysis activity"/>
    <property type="evidence" value="ECO:0007669"/>
    <property type="project" value="InterPro"/>
</dbReference>
<dbReference type="RefSeq" id="XP_029763343.1">
    <property type="nucleotide sequence ID" value="XM_029901770.1"/>
</dbReference>
<dbReference type="STRING" id="1043002.A0A074YJV8"/>
<evidence type="ECO:0000256" key="7">
    <source>
        <dbReference type="ARBA" id="ARBA00023136"/>
    </source>
</evidence>
<dbReference type="SMART" id="SM00382">
    <property type="entry name" value="AAA"/>
    <property type="match status" value="2"/>
</dbReference>
<dbReference type="InterPro" id="IPR011527">
    <property type="entry name" value="ABC1_TM_dom"/>
</dbReference>
<accession>A0A074YJV8</accession>
<evidence type="ECO:0000313" key="13">
    <source>
        <dbReference type="Proteomes" id="UP000030706"/>
    </source>
</evidence>
<feature type="transmembrane region" description="Helical" evidence="9">
    <location>
        <begin position="990"/>
        <end position="1009"/>
    </location>
</feature>
<proteinExistence type="predicted"/>
<dbReference type="PANTHER" id="PTHR43394:SF15">
    <property type="entry name" value="ALPHA-FACTOR-TRANSPORTING ATPASE"/>
    <property type="match status" value="1"/>
</dbReference>
<feature type="transmembrane region" description="Helical" evidence="9">
    <location>
        <begin position="1073"/>
        <end position="1094"/>
    </location>
</feature>
<feature type="region of interest" description="Disordered" evidence="8">
    <location>
        <begin position="703"/>
        <end position="722"/>
    </location>
</feature>
<dbReference type="CDD" id="cd18577">
    <property type="entry name" value="ABC_6TM_Pgp_ABCB1_D1_like"/>
    <property type="match status" value="1"/>
</dbReference>
<feature type="domain" description="ABC transporter" evidence="10">
    <location>
        <begin position="387"/>
        <end position="626"/>
    </location>
</feature>
<dbReference type="CDD" id="cd18578">
    <property type="entry name" value="ABC_6TM_Pgp_ABCB1_D2_like"/>
    <property type="match status" value="1"/>
</dbReference>
<reference evidence="12 13" key="1">
    <citation type="journal article" date="2014" name="BMC Genomics">
        <title>Genome sequencing of four Aureobasidium pullulans varieties: biotechnological potential, stress tolerance, and description of new species.</title>
        <authorList>
            <person name="Gostin Ar C."/>
            <person name="Ohm R.A."/>
            <person name="Kogej T."/>
            <person name="Sonjak S."/>
            <person name="Turk M."/>
            <person name="Zajc J."/>
            <person name="Zalar P."/>
            <person name="Grube M."/>
            <person name="Sun H."/>
            <person name="Han J."/>
            <person name="Sharma A."/>
            <person name="Chiniquy J."/>
            <person name="Ngan C.Y."/>
            <person name="Lipzen A."/>
            <person name="Barry K."/>
            <person name="Grigoriev I.V."/>
            <person name="Gunde-Cimerman N."/>
        </authorList>
    </citation>
    <scope>NUCLEOTIDE SEQUENCE [LARGE SCALE GENOMIC DNA]</scope>
    <source>
        <strain evidence="12 13">EXF-150</strain>
    </source>
</reference>
<feature type="transmembrane region" description="Helical" evidence="9">
    <location>
        <begin position="324"/>
        <end position="342"/>
    </location>
</feature>
<feature type="transmembrane region" description="Helical" evidence="9">
    <location>
        <begin position="885"/>
        <end position="906"/>
    </location>
</feature>
<keyword evidence="5" id="KW-0067">ATP-binding</keyword>
<evidence type="ECO:0000256" key="6">
    <source>
        <dbReference type="ARBA" id="ARBA00022989"/>
    </source>
</evidence>
<dbReference type="SUPFAM" id="SSF52540">
    <property type="entry name" value="P-loop containing nucleoside triphosphate hydrolases"/>
    <property type="match status" value="2"/>
</dbReference>
<feature type="transmembrane region" description="Helical" evidence="9">
    <location>
        <begin position="961"/>
        <end position="983"/>
    </location>
</feature>